<proteinExistence type="predicted"/>
<keyword evidence="2" id="KW-0167">Capsid protein</keyword>
<gene>
    <name evidence="2" type="ORF">vBDshSR26L_1</name>
</gene>
<reference evidence="2" key="1">
    <citation type="submission" date="2024-06" db="EMBL/GenBank/DDBJ databases">
        <authorList>
            <person name="Lu L."/>
            <person name="Wei N."/>
            <person name="Zhang R."/>
        </authorList>
    </citation>
    <scope>NUCLEOTIDE SEQUENCE</scope>
</reference>
<keyword evidence="1" id="KW-0812">Transmembrane</keyword>
<sequence>MTYLEARRIAEEQDAYGKWNTAPAWNRAMELRRAEMSPLRRVIDDAMTGAGYALLFGIAYGAPILGLVKWYLG</sequence>
<dbReference type="EMBL" id="PP882867">
    <property type="protein sequence ID" value="XBW75316.1"/>
    <property type="molecule type" value="Genomic_DNA"/>
</dbReference>
<accession>A0AAU7VHL5</accession>
<name>A0AAU7VHL5_9CAUD</name>
<organism evidence="2">
    <name type="scientific">Dinoroseobacter phage vB_DshS_R26L</name>
    <dbReference type="NCBI Taxonomy" id="3161158"/>
    <lineage>
        <taxon>Viruses</taxon>
        <taxon>Duplodnaviria</taxon>
        <taxon>Heunggongvirae</taxon>
        <taxon>Uroviricota</taxon>
        <taxon>Caudoviricetes</taxon>
        <taxon>Nanhaivirus</taxon>
    </lineage>
</organism>
<dbReference type="GO" id="GO:0019028">
    <property type="term" value="C:viral capsid"/>
    <property type="evidence" value="ECO:0007669"/>
    <property type="project" value="UniProtKB-KW"/>
</dbReference>
<feature type="transmembrane region" description="Helical" evidence="1">
    <location>
        <begin position="50"/>
        <end position="72"/>
    </location>
</feature>
<keyword evidence="2" id="KW-0946">Virion</keyword>
<keyword evidence="1" id="KW-1133">Transmembrane helix</keyword>
<evidence type="ECO:0000256" key="1">
    <source>
        <dbReference type="SAM" id="Phobius"/>
    </source>
</evidence>
<keyword evidence="1" id="KW-0472">Membrane</keyword>
<evidence type="ECO:0000313" key="2">
    <source>
        <dbReference type="EMBL" id="XBW75316.1"/>
    </source>
</evidence>
<protein>
    <submittedName>
        <fullName evidence="2">Coat protein</fullName>
    </submittedName>
</protein>